<name>A0A1T4XCJ2_9FIRM</name>
<dbReference type="Proteomes" id="UP000190286">
    <property type="component" value="Unassembled WGS sequence"/>
</dbReference>
<evidence type="ECO:0000313" key="2">
    <source>
        <dbReference type="Proteomes" id="UP000190286"/>
    </source>
</evidence>
<keyword evidence="2" id="KW-1185">Reference proteome</keyword>
<evidence type="ECO:0000313" key="1">
    <source>
        <dbReference type="EMBL" id="SKA87290.1"/>
    </source>
</evidence>
<protein>
    <recommendedName>
        <fullName evidence="3">N-acetyltransferase domain-containing protein</fullName>
    </recommendedName>
</protein>
<dbReference type="STRING" id="745368.SAMN02745178_01713"/>
<dbReference type="EMBL" id="FUYF01000008">
    <property type="protein sequence ID" value="SKA87290.1"/>
    <property type="molecule type" value="Genomic_DNA"/>
</dbReference>
<dbReference type="OrthoDB" id="1854580at2"/>
<sequence>MILQYFVTETATERKIPIEIDRATDADLAGTKSCWQTDWTSEFIGDPDLEKYAAKTEDGEIVALGAYRETPESMFVYIEYIESHPDSNPTLVSHRKYVDIGRMMIAFGIQLSIDSGKNGVVTFEAKTDELARHYISDFGAVRIFSKQSGGPIMLMIADNAALTIFNTYLS</sequence>
<proteinExistence type="predicted"/>
<gene>
    <name evidence="1" type="ORF">SAMN02745178_01713</name>
</gene>
<organism evidence="1 2">
    <name type="scientific">Gemmiger formicilis</name>
    <dbReference type="NCBI Taxonomy" id="745368"/>
    <lineage>
        <taxon>Bacteria</taxon>
        <taxon>Bacillati</taxon>
        <taxon>Bacillota</taxon>
        <taxon>Clostridia</taxon>
        <taxon>Eubacteriales</taxon>
        <taxon>Gemmiger</taxon>
    </lineage>
</organism>
<dbReference type="AlphaFoldDB" id="A0A1T4XCJ2"/>
<accession>A0A1T4XCJ2</accession>
<evidence type="ECO:0008006" key="3">
    <source>
        <dbReference type="Google" id="ProtNLM"/>
    </source>
</evidence>
<dbReference type="RefSeq" id="WP_078784627.1">
    <property type="nucleotide sequence ID" value="NZ_CAKVTM010000011.1"/>
</dbReference>
<dbReference type="GeneID" id="93338169"/>
<reference evidence="1 2" key="1">
    <citation type="submission" date="2017-02" db="EMBL/GenBank/DDBJ databases">
        <authorList>
            <person name="Peterson S.W."/>
        </authorList>
    </citation>
    <scope>NUCLEOTIDE SEQUENCE [LARGE SCALE GENOMIC DNA]</scope>
    <source>
        <strain evidence="1 2">ATCC 27749</strain>
    </source>
</reference>